<dbReference type="eggNOG" id="COG0328">
    <property type="taxonomic scope" value="Bacteria"/>
</dbReference>
<reference evidence="2 3" key="1">
    <citation type="journal article" date="2015" name="Genome Announc.">
        <title>Expanding the biotechnology potential of lactobacilli through comparative genomics of 213 strains and associated genera.</title>
        <authorList>
            <person name="Sun Z."/>
            <person name="Harris H.M."/>
            <person name="McCann A."/>
            <person name="Guo C."/>
            <person name="Argimon S."/>
            <person name="Zhang W."/>
            <person name="Yang X."/>
            <person name="Jeffery I.B."/>
            <person name="Cooney J.C."/>
            <person name="Kagawa T.F."/>
            <person name="Liu W."/>
            <person name="Song Y."/>
            <person name="Salvetti E."/>
            <person name="Wrobel A."/>
            <person name="Rasinkangas P."/>
            <person name="Parkhill J."/>
            <person name="Rea M.C."/>
            <person name="O'Sullivan O."/>
            <person name="Ritari J."/>
            <person name="Douillard F.P."/>
            <person name="Paul Ross R."/>
            <person name="Yang R."/>
            <person name="Briner A.E."/>
            <person name="Felis G.E."/>
            <person name="de Vos W.M."/>
            <person name="Barrangou R."/>
            <person name="Klaenhammer T.R."/>
            <person name="Caufield P.W."/>
            <person name="Cui Y."/>
            <person name="Zhang H."/>
            <person name="O'Toole P.W."/>
        </authorList>
    </citation>
    <scope>NUCLEOTIDE SEQUENCE [LARGE SCALE GENOMIC DNA]</scope>
    <source>
        <strain evidence="2 3">DSM 20190</strain>
    </source>
</reference>
<comment type="caution">
    <text evidence="2">The sequence shown here is derived from an EMBL/GenBank/DDBJ whole genome shotgun (WGS) entry which is preliminary data.</text>
</comment>
<name>A0A0R2FYJ6_9LACO</name>
<evidence type="ECO:0000313" key="3">
    <source>
        <dbReference type="Proteomes" id="UP000051296"/>
    </source>
</evidence>
<accession>A0A0R2FYJ6</accession>
<organism evidence="2 3">
    <name type="scientific">Weissella halotolerans DSM 20190</name>
    <dbReference type="NCBI Taxonomy" id="1123500"/>
    <lineage>
        <taxon>Bacteria</taxon>
        <taxon>Bacillati</taxon>
        <taxon>Bacillota</taxon>
        <taxon>Bacilli</taxon>
        <taxon>Lactobacillales</taxon>
        <taxon>Lactobacillaceae</taxon>
        <taxon>Weissella</taxon>
    </lineage>
</organism>
<dbReference type="GO" id="GO:0004523">
    <property type="term" value="F:RNA-DNA hybrid ribonuclease activity"/>
    <property type="evidence" value="ECO:0007669"/>
    <property type="project" value="InterPro"/>
</dbReference>
<dbReference type="InParanoid" id="A0A0R2FYJ6"/>
<dbReference type="Proteomes" id="UP000051296">
    <property type="component" value="Unassembled WGS sequence"/>
</dbReference>
<dbReference type="PROSITE" id="PS50879">
    <property type="entry name" value="RNASE_H_1"/>
    <property type="match status" value="1"/>
</dbReference>
<dbReference type="Gene3D" id="3.30.420.10">
    <property type="entry name" value="Ribonuclease H-like superfamily/Ribonuclease H"/>
    <property type="match status" value="1"/>
</dbReference>
<sequence>MLTTIHSDAASKGNPGPSTAGVTIVRAGHQYQYQHALGNLSNHEAEFAAAQFAFEQADRLCQPDDTIMFYSDANLVIASLEKRYAKHFPKQLTSLLAHIDRYQLVIVHWIPEKENKGAHHLAQQALHRLLASS</sequence>
<dbReference type="InterPro" id="IPR002156">
    <property type="entry name" value="RNaseH_domain"/>
</dbReference>
<feature type="domain" description="RNase H type-1" evidence="1">
    <location>
        <begin position="1"/>
        <end position="127"/>
    </location>
</feature>
<dbReference type="Pfam" id="PF00075">
    <property type="entry name" value="RNase_H"/>
    <property type="match status" value="1"/>
</dbReference>
<dbReference type="STRING" id="1123500.GCA_000420365_00456"/>
<dbReference type="InterPro" id="IPR012337">
    <property type="entry name" value="RNaseH-like_sf"/>
</dbReference>
<dbReference type="InterPro" id="IPR036397">
    <property type="entry name" value="RNaseH_sf"/>
</dbReference>
<dbReference type="FunCoup" id="A0A0R2FYJ6">
    <property type="interactions" value="37"/>
</dbReference>
<dbReference type="OrthoDB" id="7845843at2"/>
<dbReference type="GO" id="GO:0003676">
    <property type="term" value="F:nucleic acid binding"/>
    <property type="evidence" value="ECO:0007669"/>
    <property type="project" value="InterPro"/>
</dbReference>
<keyword evidence="3" id="KW-1185">Reference proteome</keyword>
<protein>
    <submittedName>
        <fullName evidence="2">Ribonuclease h</fullName>
    </submittedName>
</protein>
<evidence type="ECO:0000259" key="1">
    <source>
        <dbReference type="PROSITE" id="PS50879"/>
    </source>
</evidence>
<dbReference type="PATRIC" id="fig|1123500.6.peg.45"/>
<proteinExistence type="predicted"/>
<dbReference type="SUPFAM" id="SSF53098">
    <property type="entry name" value="Ribonuclease H-like"/>
    <property type="match status" value="1"/>
</dbReference>
<dbReference type="AlphaFoldDB" id="A0A0R2FYJ6"/>
<evidence type="ECO:0000313" key="2">
    <source>
        <dbReference type="EMBL" id="KRN33248.1"/>
    </source>
</evidence>
<gene>
    <name evidence="2" type="ORF">IV68_GL000046</name>
</gene>
<dbReference type="EMBL" id="JQAX01000001">
    <property type="protein sequence ID" value="KRN33248.1"/>
    <property type="molecule type" value="Genomic_DNA"/>
</dbReference>
<dbReference type="RefSeq" id="WP_022791255.1">
    <property type="nucleotide sequence ID" value="NZ_ATUU01000001.1"/>
</dbReference>